<feature type="region of interest" description="Disordered" evidence="1">
    <location>
        <begin position="1"/>
        <end position="46"/>
    </location>
</feature>
<evidence type="ECO:0000313" key="3">
    <source>
        <dbReference type="Proteomes" id="UP001596099"/>
    </source>
</evidence>
<evidence type="ECO:0000313" key="2">
    <source>
        <dbReference type="EMBL" id="MFC5973030.1"/>
    </source>
</evidence>
<reference evidence="2 3" key="1">
    <citation type="journal article" date="2019" name="Int. J. Syst. Evol. Microbiol.">
        <title>The Global Catalogue of Microorganisms (GCM) 10K type strain sequencing project: providing services to taxonomists for standard genome sequencing and annotation.</title>
        <authorList>
            <consortium name="The Broad Institute Genomics Platform"/>
            <consortium name="The Broad Institute Genome Sequencing Center for Infectious Disease"/>
            <person name="Wu L."/>
            <person name="Ma J."/>
        </authorList>
    </citation>
    <scope>NUCLEOTIDE SEQUENCE [LARGE SCALE GENOMIC DNA]</scope>
    <source>
        <strain evidence="2 3">CGMCC 1.12543</strain>
    </source>
</reference>
<dbReference type="AlphaFoldDB" id="A0ABD5RSB1"/>
<evidence type="ECO:0000256" key="1">
    <source>
        <dbReference type="SAM" id="MobiDB-lite"/>
    </source>
</evidence>
<feature type="compositionally biased region" description="Acidic residues" evidence="1">
    <location>
        <begin position="11"/>
        <end position="33"/>
    </location>
</feature>
<comment type="caution">
    <text evidence="2">The sequence shown here is derived from an EMBL/GenBank/DDBJ whole genome shotgun (WGS) entry which is preliminary data.</text>
</comment>
<keyword evidence="3" id="KW-1185">Reference proteome</keyword>
<accession>A0ABD5RSB1</accession>
<organism evidence="2 3">
    <name type="scientific">Halomarina salina</name>
    <dbReference type="NCBI Taxonomy" id="1872699"/>
    <lineage>
        <taxon>Archaea</taxon>
        <taxon>Methanobacteriati</taxon>
        <taxon>Methanobacteriota</taxon>
        <taxon>Stenosarchaea group</taxon>
        <taxon>Halobacteria</taxon>
        <taxon>Halobacteriales</taxon>
        <taxon>Natronomonadaceae</taxon>
        <taxon>Halomarina</taxon>
    </lineage>
</organism>
<sequence>MPETIQPEHDDAPDDELEEESVEDSEAEEEEEKTFDFPTPGGLRGL</sequence>
<gene>
    <name evidence="2" type="ORF">ACFPYI_16980</name>
</gene>
<proteinExistence type="predicted"/>
<name>A0ABD5RSB1_9EURY</name>
<feature type="compositionally biased region" description="Basic and acidic residues" evidence="1">
    <location>
        <begin position="1"/>
        <end position="10"/>
    </location>
</feature>
<dbReference type="EMBL" id="JBHSQH010000001">
    <property type="protein sequence ID" value="MFC5973030.1"/>
    <property type="molecule type" value="Genomic_DNA"/>
</dbReference>
<protein>
    <submittedName>
        <fullName evidence="2">Uncharacterized protein</fullName>
    </submittedName>
</protein>
<dbReference type="RefSeq" id="WP_247417083.1">
    <property type="nucleotide sequence ID" value="NZ_JALLGW010000001.1"/>
</dbReference>
<dbReference type="Proteomes" id="UP001596099">
    <property type="component" value="Unassembled WGS sequence"/>
</dbReference>